<sequence length="86" mass="9686">MTGRACPKPACLVIGFHGAGILCGGSWSSQPRSNNTRTSWLIKQHVEQRSDMALRDRDTGDLCESEIQETMRLGEELQKNYMDEDK</sequence>
<protein>
    <submittedName>
        <fullName evidence="1 2">Uncharacterized protein</fullName>
    </submittedName>
</protein>
<dbReference type="RefSeq" id="XP_005819354.1">
    <property type="nucleotide sequence ID" value="XM_005819297.1"/>
</dbReference>
<gene>
    <name evidence="1" type="ORF">GUITHDRAFT_156345</name>
</gene>
<dbReference type="EMBL" id="JH993193">
    <property type="protein sequence ID" value="EKX32374.1"/>
    <property type="molecule type" value="Genomic_DNA"/>
</dbReference>
<dbReference type="GeneID" id="17289107"/>
<dbReference type="EnsemblProtists" id="EKX32374">
    <property type="protein sequence ID" value="EKX32374"/>
    <property type="gene ID" value="GUITHDRAFT_156345"/>
</dbReference>
<evidence type="ECO:0000313" key="3">
    <source>
        <dbReference type="Proteomes" id="UP000011087"/>
    </source>
</evidence>
<dbReference type="Proteomes" id="UP000011087">
    <property type="component" value="Unassembled WGS sequence"/>
</dbReference>
<reference evidence="2" key="3">
    <citation type="submission" date="2016-03" db="UniProtKB">
        <authorList>
            <consortium name="EnsemblProtists"/>
        </authorList>
    </citation>
    <scope>IDENTIFICATION</scope>
</reference>
<name>L1I911_GUITC</name>
<accession>L1I911</accession>
<evidence type="ECO:0000313" key="2">
    <source>
        <dbReference type="EnsemblProtists" id="EKX32374"/>
    </source>
</evidence>
<dbReference type="PaxDb" id="55529-EKX32374"/>
<dbReference type="HOGENOM" id="CLU_2502684_0_0_1"/>
<dbReference type="KEGG" id="gtt:GUITHDRAFT_156345"/>
<reference evidence="1 3" key="1">
    <citation type="journal article" date="2012" name="Nature">
        <title>Algal genomes reveal evolutionary mosaicism and the fate of nucleomorphs.</title>
        <authorList>
            <consortium name="DOE Joint Genome Institute"/>
            <person name="Curtis B.A."/>
            <person name="Tanifuji G."/>
            <person name="Burki F."/>
            <person name="Gruber A."/>
            <person name="Irimia M."/>
            <person name="Maruyama S."/>
            <person name="Arias M.C."/>
            <person name="Ball S.G."/>
            <person name="Gile G.H."/>
            <person name="Hirakawa Y."/>
            <person name="Hopkins J.F."/>
            <person name="Kuo A."/>
            <person name="Rensing S.A."/>
            <person name="Schmutz J."/>
            <person name="Symeonidi A."/>
            <person name="Elias M."/>
            <person name="Eveleigh R.J."/>
            <person name="Herman E.K."/>
            <person name="Klute M.J."/>
            <person name="Nakayama T."/>
            <person name="Obornik M."/>
            <person name="Reyes-Prieto A."/>
            <person name="Armbrust E.V."/>
            <person name="Aves S.J."/>
            <person name="Beiko R.G."/>
            <person name="Coutinho P."/>
            <person name="Dacks J.B."/>
            <person name="Durnford D.G."/>
            <person name="Fast N.M."/>
            <person name="Green B.R."/>
            <person name="Grisdale C.J."/>
            <person name="Hempel F."/>
            <person name="Henrissat B."/>
            <person name="Hoppner M.P."/>
            <person name="Ishida K."/>
            <person name="Kim E."/>
            <person name="Koreny L."/>
            <person name="Kroth P.G."/>
            <person name="Liu Y."/>
            <person name="Malik S.B."/>
            <person name="Maier U.G."/>
            <person name="McRose D."/>
            <person name="Mock T."/>
            <person name="Neilson J.A."/>
            <person name="Onodera N.T."/>
            <person name="Poole A.M."/>
            <person name="Pritham E.J."/>
            <person name="Richards T.A."/>
            <person name="Rocap G."/>
            <person name="Roy S.W."/>
            <person name="Sarai C."/>
            <person name="Schaack S."/>
            <person name="Shirato S."/>
            <person name="Slamovits C.H."/>
            <person name="Spencer D.F."/>
            <person name="Suzuki S."/>
            <person name="Worden A.Z."/>
            <person name="Zauner S."/>
            <person name="Barry K."/>
            <person name="Bell C."/>
            <person name="Bharti A.K."/>
            <person name="Crow J.A."/>
            <person name="Grimwood J."/>
            <person name="Kramer R."/>
            <person name="Lindquist E."/>
            <person name="Lucas S."/>
            <person name="Salamov A."/>
            <person name="McFadden G.I."/>
            <person name="Lane C.E."/>
            <person name="Keeling P.J."/>
            <person name="Gray M.W."/>
            <person name="Grigoriev I.V."/>
            <person name="Archibald J.M."/>
        </authorList>
    </citation>
    <scope>NUCLEOTIDE SEQUENCE</scope>
    <source>
        <strain evidence="1 3">CCMP2712</strain>
    </source>
</reference>
<organism evidence="1">
    <name type="scientific">Guillardia theta (strain CCMP2712)</name>
    <name type="common">Cryptophyte</name>
    <dbReference type="NCBI Taxonomy" id="905079"/>
    <lineage>
        <taxon>Eukaryota</taxon>
        <taxon>Cryptophyceae</taxon>
        <taxon>Pyrenomonadales</taxon>
        <taxon>Geminigeraceae</taxon>
        <taxon>Guillardia</taxon>
    </lineage>
</organism>
<keyword evidence="3" id="KW-1185">Reference proteome</keyword>
<reference evidence="3" key="2">
    <citation type="submission" date="2012-11" db="EMBL/GenBank/DDBJ databases">
        <authorList>
            <person name="Kuo A."/>
            <person name="Curtis B.A."/>
            <person name="Tanifuji G."/>
            <person name="Burki F."/>
            <person name="Gruber A."/>
            <person name="Irimia M."/>
            <person name="Maruyama S."/>
            <person name="Arias M.C."/>
            <person name="Ball S.G."/>
            <person name="Gile G.H."/>
            <person name="Hirakawa Y."/>
            <person name="Hopkins J.F."/>
            <person name="Rensing S.A."/>
            <person name="Schmutz J."/>
            <person name="Symeonidi A."/>
            <person name="Elias M."/>
            <person name="Eveleigh R.J."/>
            <person name="Herman E.K."/>
            <person name="Klute M.J."/>
            <person name="Nakayama T."/>
            <person name="Obornik M."/>
            <person name="Reyes-Prieto A."/>
            <person name="Armbrust E.V."/>
            <person name="Aves S.J."/>
            <person name="Beiko R.G."/>
            <person name="Coutinho P."/>
            <person name="Dacks J.B."/>
            <person name="Durnford D.G."/>
            <person name="Fast N.M."/>
            <person name="Green B.R."/>
            <person name="Grisdale C."/>
            <person name="Hempe F."/>
            <person name="Henrissat B."/>
            <person name="Hoppner M.P."/>
            <person name="Ishida K.-I."/>
            <person name="Kim E."/>
            <person name="Koreny L."/>
            <person name="Kroth P.G."/>
            <person name="Liu Y."/>
            <person name="Malik S.-B."/>
            <person name="Maier U.G."/>
            <person name="McRose D."/>
            <person name="Mock T."/>
            <person name="Neilson J.A."/>
            <person name="Onodera N.T."/>
            <person name="Poole A.M."/>
            <person name="Pritham E.J."/>
            <person name="Richards T.A."/>
            <person name="Rocap G."/>
            <person name="Roy S.W."/>
            <person name="Sarai C."/>
            <person name="Schaack S."/>
            <person name="Shirato S."/>
            <person name="Slamovits C.H."/>
            <person name="Spencer D.F."/>
            <person name="Suzuki S."/>
            <person name="Worden A.Z."/>
            <person name="Zauner S."/>
            <person name="Barry K."/>
            <person name="Bell C."/>
            <person name="Bharti A.K."/>
            <person name="Crow J.A."/>
            <person name="Grimwood J."/>
            <person name="Kramer R."/>
            <person name="Lindquist E."/>
            <person name="Lucas S."/>
            <person name="Salamov A."/>
            <person name="McFadden G.I."/>
            <person name="Lane C.E."/>
            <person name="Keeling P.J."/>
            <person name="Gray M.W."/>
            <person name="Grigoriev I.V."/>
            <person name="Archibald J.M."/>
        </authorList>
    </citation>
    <scope>NUCLEOTIDE SEQUENCE</scope>
    <source>
        <strain evidence="3">CCMP2712</strain>
    </source>
</reference>
<dbReference type="AlphaFoldDB" id="L1I911"/>
<proteinExistence type="predicted"/>
<evidence type="ECO:0000313" key="1">
    <source>
        <dbReference type="EMBL" id="EKX32374.1"/>
    </source>
</evidence>